<keyword evidence="8" id="KW-0418">Kinase</keyword>
<feature type="transmembrane region" description="Helical" evidence="13">
    <location>
        <begin position="20"/>
        <end position="42"/>
    </location>
</feature>
<keyword evidence="10 13" id="KW-1133">Transmembrane helix</keyword>
<evidence type="ECO:0000256" key="7">
    <source>
        <dbReference type="ARBA" id="ARBA00022741"/>
    </source>
</evidence>
<dbReference type="PANTHER" id="PTHR45436:SF4">
    <property type="entry name" value="SENSOR PROTEIN PHOQ"/>
    <property type="match status" value="1"/>
</dbReference>
<feature type="domain" description="HAMP" evidence="15">
    <location>
        <begin position="204"/>
        <end position="255"/>
    </location>
</feature>
<name>A0ABX7YQG4_9GAMM</name>
<dbReference type="PROSITE" id="PS50109">
    <property type="entry name" value="HIS_KIN"/>
    <property type="match status" value="1"/>
</dbReference>
<dbReference type="Pfam" id="PF02518">
    <property type="entry name" value="HATPase_c"/>
    <property type="match status" value="1"/>
</dbReference>
<evidence type="ECO:0000259" key="14">
    <source>
        <dbReference type="PROSITE" id="PS50109"/>
    </source>
</evidence>
<evidence type="ECO:0000256" key="3">
    <source>
        <dbReference type="ARBA" id="ARBA00012438"/>
    </source>
</evidence>
<keyword evidence="17" id="KW-1185">Reference proteome</keyword>
<protein>
    <recommendedName>
        <fullName evidence="3">histidine kinase</fullName>
        <ecNumber evidence="3">2.7.13.3</ecNumber>
    </recommendedName>
</protein>
<evidence type="ECO:0000256" key="10">
    <source>
        <dbReference type="ARBA" id="ARBA00022989"/>
    </source>
</evidence>
<evidence type="ECO:0000313" key="17">
    <source>
        <dbReference type="Proteomes" id="UP000679575"/>
    </source>
</evidence>
<dbReference type="PRINTS" id="PR00344">
    <property type="entry name" value="BCTRLSENSOR"/>
</dbReference>
<dbReference type="InterPro" id="IPR003660">
    <property type="entry name" value="HAMP_dom"/>
</dbReference>
<evidence type="ECO:0000256" key="13">
    <source>
        <dbReference type="SAM" id="Phobius"/>
    </source>
</evidence>
<evidence type="ECO:0000256" key="5">
    <source>
        <dbReference type="ARBA" id="ARBA00022679"/>
    </source>
</evidence>
<evidence type="ECO:0000313" key="16">
    <source>
        <dbReference type="EMBL" id="QUN05008.1"/>
    </source>
</evidence>
<keyword evidence="11" id="KW-0902">Two-component regulatory system</keyword>
<dbReference type="InterPro" id="IPR003594">
    <property type="entry name" value="HATPase_dom"/>
</dbReference>
<keyword evidence="4" id="KW-0597">Phosphoprotein</keyword>
<accession>A0ABX7YQG4</accession>
<dbReference type="SMART" id="SM00387">
    <property type="entry name" value="HATPase_c"/>
    <property type="match status" value="1"/>
</dbReference>
<dbReference type="CDD" id="cd16954">
    <property type="entry name" value="HATPase_PhoQ-like"/>
    <property type="match status" value="1"/>
</dbReference>
<dbReference type="InterPro" id="IPR005467">
    <property type="entry name" value="His_kinase_dom"/>
</dbReference>
<evidence type="ECO:0000256" key="11">
    <source>
        <dbReference type="ARBA" id="ARBA00023012"/>
    </source>
</evidence>
<evidence type="ECO:0000256" key="12">
    <source>
        <dbReference type="ARBA" id="ARBA00023136"/>
    </source>
</evidence>
<comment type="catalytic activity">
    <reaction evidence="1">
        <text>ATP + protein L-histidine = ADP + protein N-phospho-L-histidine.</text>
        <dbReference type="EC" id="2.7.13.3"/>
    </reaction>
</comment>
<keyword evidence="7" id="KW-0547">Nucleotide-binding</keyword>
<gene>
    <name evidence="16" type="ORF">KDN34_12325</name>
</gene>
<dbReference type="InterPro" id="IPR050428">
    <property type="entry name" value="TCS_sensor_his_kinase"/>
</dbReference>
<dbReference type="InterPro" id="IPR058619">
    <property type="entry name" value="PhoQ/CarS-like_HATPase"/>
</dbReference>
<dbReference type="Proteomes" id="UP000679575">
    <property type="component" value="Chromosome"/>
</dbReference>
<dbReference type="InterPro" id="IPR004358">
    <property type="entry name" value="Sig_transdc_His_kin-like_C"/>
</dbReference>
<keyword evidence="9" id="KW-0067">ATP-binding</keyword>
<evidence type="ECO:0000256" key="4">
    <source>
        <dbReference type="ARBA" id="ARBA00022553"/>
    </source>
</evidence>
<feature type="transmembrane region" description="Helical" evidence="13">
    <location>
        <begin position="187"/>
        <end position="205"/>
    </location>
</feature>
<dbReference type="SUPFAM" id="SSF55874">
    <property type="entry name" value="ATPase domain of HSP90 chaperone/DNA topoisomerase II/histidine kinase"/>
    <property type="match status" value="1"/>
</dbReference>
<evidence type="ECO:0000256" key="6">
    <source>
        <dbReference type="ARBA" id="ARBA00022692"/>
    </source>
</evidence>
<evidence type="ECO:0000256" key="2">
    <source>
        <dbReference type="ARBA" id="ARBA00004370"/>
    </source>
</evidence>
<comment type="subcellular location">
    <subcellularLocation>
        <location evidence="2">Membrane</location>
    </subcellularLocation>
</comment>
<dbReference type="RefSeq" id="WP_212594058.1">
    <property type="nucleotide sequence ID" value="NZ_CP073587.1"/>
</dbReference>
<keyword evidence="5" id="KW-0808">Transferase</keyword>
<organism evidence="16 17">
    <name type="scientific">Shewanella yunxiaonensis</name>
    <dbReference type="NCBI Taxonomy" id="2829809"/>
    <lineage>
        <taxon>Bacteria</taxon>
        <taxon>Pseudomonadati</taxon>
        <taxon>Pseudomonadota</taxon>
        <taxon>Gammaproteobacteria</taxon>
        <taxon>Alteromonadales</taxon>
        <taxon>Shewanellaceae</taxon>
        <taxon>Shewanella</taxon>
    </lineage>
</organism>
<evidence type="ECO:0000256" key="9">
    <source>
        <dbReference type="ARBA" id="ARBA00022840"/>
    </source>
</evidence>
<dbReference type="Gene3D" id="3.30.565.10">
    <property type="entry name" value="Histidine kinase-like ATPase, C-terminal domain"/>
    <property type="match status" value="1"/>
</dbReference>
<keyword evidence="6 13" id="KW-0812">Transmembrane</keyword>
<evidence type="ECO:0000256" key="1">
    <source>
        <dbReference type="ARBA" id="ARBA00000085"/>
    </source>
</evidence>
<proteinExistence type="predicted"/>
<dbReference type="EC" id="2.7.13.3" evidence="3"/>
<dbReference type="PROSITE" id="PS50885">
    <property type="entry name" value="HAMP"/>
    <property type="match status" value="1"/>
</dbReference>
<feature type="domain" description="Histidine kinase" evidence="14">
    <location>
        <begin position="263"/>
        <end position="458"/>
    </location>
</feature>
<reference evidence="16 17" key="1">
    <citation type="submission" date="2021-04" db="EMBL/GenBank/DDBJ databases">
        <title>Novel species identification of genus Shewanella.</title>
        <authorList>
            <person name="Liu G."/>
        </authorList>
    </citation>
    <scope>NUCLEOTIDE SEQUENCE [LARGE SCALE GENOMIC DNA]</scope>
    <source>
        <strain evidence="16 17">FJAT-54481</strain>
    </source>
</reference>
<dbReference type="PANTHER" id="PTHR45436">
    <property type="entry name" value="SENSOR HISTIDINE KINASE YKOH"/>
    <property type="match status" value="1"/>
</dbReference>
<keyword evidence="12 13" id="KW-0472">Membrane</keyword>
<sequence length="462" mass="51638">MTDTKSEHQHWQWLTGSLKARLIASAVLLNLVLLPLIGVTLADAFRVQMTDAVKDELSATLYGILALTEVQQGKLELPQLLQDSQFNVDQSGLYAIITDNDQDDVLWHSQSFIGFSLPDNLLTPPLGESQFGEIMLNGKPHFILSFSASFASASPGGSDLPFCVHILKSTVSFEATQQEFRHQLWRWLALLMLALLLIQGGWLWWTLKPLARFRSELLAVQQGKQQRLGSHYPLELEQVAKQLNTLISNELNQRQRYRNALSDLAHSLKTPLAVLSSIKSLPAEAQEPINNINTNISHQLKRAQAAGNSAWYRSVNVVPLAEKLLRTLKKIHQQKSLQVNLHIDNEALFFGDEADFSEILGNLLDNAFKAAKNQLTVSIVSDKQCLRLQVEDDGSGVDAQQRERIFQRGVRADTYKQGHGIGLAIVKDLLHSYQGSWQIDTSPTLGGARFSVTLPHYRQAEV</sequence>
<evidence type="ECO:0000256" key="8">
    <source>
        <dbReference type="ARBA" id="ARBA00022777"/>
    </source>
</evidence>
<dbReference type="EMBL" id="CP073587">
    <property type="protein sequence ID" value="QUN05008.1"/>
    <property type="molecule type" value="Genomic_DNA"/>
</dbReference>
<dbReference type="InterPro" id="IPR036890">
    <property type="entry name" value="HATPase_C_sf"/>
</dbReference>
<evidence type="ECO:0000259" key="15">
    <source>
        <dbReference type="PROSITE" id="PS50885"/>
    </source>
</evidence>